<sequence length="725" mass="82254">MEWNKESIMKWWKETKWKWPIIIVVCLLLLATVVYSALLYGGKRVVDERLFVLNEASTIVTEDGDMLGMLYEENRTLISIDDIPNHVQNAFVAVEDARFYEHSGIDIIAIFRAIYRDLIAMEKVEGGSTITQQLSKNLFLTNEKTWSRKIKEMMSALYLEQHVSKDVILEYYLNTIYFGDGMYGIETASQYYFSKSVNELTIEEGALLAAMPKGPNYYDPEEHPDRAKERRDLVLDRMHEEEMLSAEETVRLQRKSLNLNIDGKEEKPWLHSYMDLVIKEAKTVYGLSEEELYEGGYRIVVGIDEDIQEISYEAMQNDEYFQGSKPGLEGTFTLMDQQTGVIVAAHGGRDLQKGEMNRLFVKQQPGSVMKPLAVYGPALELEAYNPYSMLKDEPISYGEYYPKNYNGQYAGTVSMYDALIASLNAPAVWLMDQIGVDYSKAYLEKMGMDIPDEGLSIALGGLEEGVTPLDLIEGFRTFASNGKAVEPHTILQIYNEEDELIATSSKEETEVFTAQTAWDMTRMLESVVQQGTAQIGTYDKALAGKTGTTQHPYVQGENNDVWFVGYTPEYVGSVWMGYDKIDEQHYVNGGSASPTTLMKDVLTQIDRQQDLQEQFVKPDNVKELQPPIQLPVIGDLDGEIDVGPLSVKADLSWTPADDDRVQYRIYRQSEAEEDELVGEVTGEGNYKVKGASFFRKESYYVVPYDPLTKQEGTSSNVVEVEWRFG</sequence>
<dbReference type="SUPFAM" id="SSF53955">
    <property type="entry name" value="Lysozyme-like"/>
    <property type="match status" value="1"/>
</dbReference>
<accession>A0A0A5G0U5</accession>
<dbReference type="GO" id="GO:0008955">
    <property type="term" value="F:peptidoglycan glycosyltransferase activity"/>
    <property type="evidence" value="ECO:0007669"/>
    <property type="project" value="UniProtKB-EC"/>
</dbReference>
<evidence type="ECO:0000256" key="7">
    <source>
        <dbReference type="ARBA" id="ARBA00022679"/>
    </source>
</evidence>
<dbReference type="Gene3D" id="3.40.710.10">
    <property type="entry name" value="DD-peptidase/beta-lactamase superfamily"/>
    <property type="match status" value="1"/>
</dbReference>
<keyword evidence="4" id="KW-0121">Carboxypeptidase</keyword>
<evidence type="ECO:0000256" key="14">
    <source>
        <dbReference type="ARBA" id="ARBA00023268"/>
    </source>
</evidence>
<comment type="catalytic activity">
    <reaction evidence="16">
        <text>Preferential cleavage: (Ac)2-L-Lys-D-Ala-|-D-Ala. Also transpeptidation of peptidyl-alanyl moieties that are N-acyl substituents of D-alanine.</text>
        <dbReference type="EC" id="3.4.16.4"/>
    </reaction>
</comment>
<dbReference type="Gene3D" id="1.10.3810.10">
    <property type="entry name" value="Biosynthetic peptidoglycan transglycosylase-like"/>
    <property type="match status" value="1"/>
</dbReference>
<dbReference type="GO" id="GO:0008360">
    <property type="term" value="P:regulation of cell shape"/>
    <property type="evidence" value="ECO:0007669"/>
    <property type="project" value="UniProtKB-KW"/>
</dbReference>
<comment type="similarity">
    <text evidence="1">In the C-terminal section; belongs to the transpeptidase family.</text>
</comment>
<feature type="domain" description="Glycosyl transferase family 51" evidence="19">
    <location>
        <begin position="65"/>
        <end position="239"/>
    </location>
</feature>
<evidence type="ECO:0000256" key="1">
    <source>
        <dbReference type="ARBA" id="ARBA00007090"/>
    </source>
</evidence>
<dbReference type="eggNOG" id="COG0744">
    <property type="taxonomic scope" value="Bacteria"/>
</dbReference>
<evidence type="ECO:0000256" key="13">
    <source>
        <dbReference type="ARBA" id="ARBA00023136"/>
    </source>
</evidence>
<dbReference type="InterPro" id="IPR023346">
    <property type="entry name" value="Lysozyme-like_dom_sf"/>
</dbReference>
<organism evidence="20 21">
    <name type="scientific">Pontibacillus litoralis JSM 072002</name>
    <dbReference type="NCBI Taxonomy" id="1385512"/>
    <lineage>
        <taxon>Bacteria</taxon>
        <taxon>Bacillati</taxon>
        <taxon>Bacillota</taxon>
        <taxon>Bacilli</taxon>
        <taxon>Bacillales</taxon>
        <taxon>Bacillaceae</taxon>
        <taxon>Pontibacillus</taxon>
    </lineage>
</organism>
<evidence type="ECO:0000256" key="6">
    <source>
        <dbReference type="ARBA" id="ARBA00022676"/>
    </source>
</evidence>
<name>A0A0A5G0U5_9BACI</name>
<evidence type="ECO:0000259" key="18">
    <source>
        <dbReference type="Pfam" id="PF00905"/>
    </source>
</evidence>
<evidence type="ECO:0000256" key="8">
    <source>
        <dbReference type="ARBA" id="ARBA00022692"/>
    </source>
</evidence>
<feature type="domain" description="Penicillin-binding protein transpeptidase" evidence="18">
    <location>
        <begin position="330"/>
        <end position="602"/>
    </location>
</feature>
<dbReference type="InterPro" id="IPR001460">
    <property type="entry name" value="PCN-bd_Tpept"/>
</dbReference>
<dbReference type="RefSeq" id="WP_232306038.1">
    <property type="nucleotide sequence ID" value="NZ_AVPG01000032.1"/>
</dbReference>
<dbReference type="FunFam" id="1.10.3810.10:FF:000001">
    <property type="entry name" value="Penicillin-binding protein 1A"/>
    <property type="match status" value="1"/>
</dbReference>
<evidence type="ECO:0000256" key="2">
    <source>
        <dbReference type="ARBA" id="ARBA00007739"/>
    </source>
</evidence>
<evidence type="ECO:0000256" key="11">
    <source>
        <dbReference type="ARBA" id="ARBA00022984"/>
    </source>
</evidence>
<keyword evidence="11" id="KW-0573">Peptidoglycan synthesis</keyword>
<dbReference type="PANTHER" id="PTHR32282">
    <property type="entry name" value="BINDING PROTEIN TRANSPEPTIDASE, PUTATIVE-RELATED"/>
    <property type="match status" value="1"/>
</dbReference>
<dbReference type="STRING" id="1385512.N784_12045"/>
<keyword evidence="21" id="KW-1185">Reference proteome</keyword>
<reference evidence="20 21" key="1">
    <citation type="submission" date="2013-08" db="EMBL/GenBank/DDBJ databases">
        <authorList>
            <person name="Huang J."/>
            <person name="Wang G."/>
        </authorList>
    </citation>
    <scope>NUCLEOTIDE SEQUENCE [LARGE SCALE GENOMIC DNA]</scope>
    <source>
        <strain evidence="20 21">JSM 072002</strain>
    </source>
</reference>
<dbReference type="EMBL" id="AVPG01000032">
    <property type="protein sequence ID" value="KGX84738.1"/>
    <property type="molecule type" value="Genomic_DNA"/>
</dbReference>
<evidence type="ECO:0000256" key="3">
    <source>
        <dbReference type="ARBA" id="ARBA00022475"/>
    </source>
</evidence>
<evidence type="ECO:0000256" key="12">
    <source>
        <dbReference type="ARBA" id="ARBA00022989"/>
    </source>
</evidence>
<dbReference type="Proteomes" id="UP000030401">
    <property type="component" value="Unassembled WGS sequence"/>
</dbReference>
<dbReference type="NCBIfam" id="TIGR02074">
    <property type="entry name" value="PBP_1a_fam"/>
    <property type="match status" value="1"/>
</dbReference>
<keyword evidence="14" id="KW-0511">Multifunctional enzyme</keyword>
<evidence type="ECO:0000256" key="4">
    <source>
        <dbReference type="ARBA" id="ARBA00022645"/>
    </source>
</evidence>
<dbReference type="PANTHER" id="PTHR32282:SF32">
    <property type="entry name" value="PENICILLIN-BINDING PROTEIN 2A"/>
    <property type="match status" value="1"/>
</dbReference>
<evidence type="ECO:0000256" key="10">
    <source>
        <dbReference type="ARBA" id="ARBA00022960"/>
    </source>
</evidence>
<keyword evidence="7" id="KW-0808">Transferase</keyword>
<evidence type="ECO:0000256" key="17">
    <source>
        <dbReference type="ARBA" id="ARBA00049902"/>
    </source>
</evidence>
<gene>
    <name evidence="20" type="ORF">N784_12045</name>
</gene>
<dbReference type="InterPro" id="IPR036950">
    <property type="entry name" value="PBP_transglycosylase"/>
</dbReference>
<evidence type="ECO:0000256" key="16">
    <source>
        <dbReference type="ARBA" id="ARBA00034000"/>
    </source>
</evidence>
<keyword evidence="3" id="KW-1003">Cell membrane</keyword>
<dbReference type="Pfam" id="PF00905">
    <property type="entry name" value="Transpeptidase"/>
    <property type="match status" value="1"/>
</dbReference>
<evidence type="ECO:0000313" key="21">
    <source>
        <dbReference type="Proteomes" id="UP000030401"/>
    </source>
</evidence>
<comment type="similarity">
    <text evidence="2">In the N-terminal section; belongs to the glycosyltransferase 51 family.</text>
</comment>
<keyword evidence="9" id="KW-0378">Hydrolase</keyword>
<evidence type="ECO:0000256" key="9">
    <source>
        <dbReference type="ARBA" id="ARBA00022801"/>
    </source>
</evidence>
<dbReference type="GO" id="GO:0071555">
    <property type="term" value="P:cell wall organization"/>
    <property type="evidence" value="ECO:0007669"/>
    <property type="project" value="UniProtKB-KW"/>
</dbReference>
<dbReference type="SUPFAM" id="SSF56601">
    <property type="entry name" value="beta-lactamase/transpeptidase-like"/>
    <property type="match status" value="1"/>
</dbReference>
<dbReference type="GO" id="GO:0008658">
    <property type="term" value="F:penicillin binding"/>
    <property type="evidence" value="ECO:0007669"/>
    <property type="project" value="InterPro"/>
</dbReference>
<comment type="catalytic activity">
    <reaction evidence="17">
        <text>[GlcNAc-(1-&gt;4)-Mur2Ac(oyl-L-Ala-gamma-D-Glu-L-Lys-D-Ala-D-Ala)](n)-di-trans,octa-cis-undecaprenyl diphosphate + beta-D-GlcNAc-(1-&gt;4)-Mur2Ac(oyl-L-Ala-gamma-D-Glu-L-Lys-D-Ala-D-Ala)-di-trans,octa-cis-undecaprenyl diphosphate = [GlcNAc-(1-&gt;4)-Mur2Ac(oyl-L-Ala-gamma-D-Glu-L-Lys-D-Ala-D-Ala)](n+1)-di-trans,octa-cis-undecaprenyl diphosphate + di-trans,octa-cis-undecaprenyl diphosphate + H(+)</text>
        <dbReference type="Rhea" id="RHEA:23708"/>
        <dbReference type="Rhea" id="RHEA-COMP:9602"/>
        <dbReference type="Rhea" id="RHEA-COMP:9603"/>
        <dbReference type="ChEBI" id="CHEBI:15378"/>
        <dbReference type="ChEBI" id="CHEBI:58405"/>
        <dbReference type="ChEBI" id="CHEBI:60033"/>
        <dbReference type="ChEBI" id="CHEBI:78435"/>
        <dbReference type="EC" id="2.4.99.28"/>
    </reaction>
</comment>
<dbReference type="InterPro" id="IPR012338">
    <property type="entry name" value="Beta-lactam/transpept-like"/>
</dbReference>
<evidence type="ECO:0000256" key="15">
    <source>
        <dbReference type="ARBA" id="ARBA00023316"/>
    </source>
</evidence>
<dbReference type="GO" id="GO:0009002">
    <property type="term" value="F:serine-type D-Ala-D-Ala carboxypeptidase activity"/>
    <property type="evidence" value="ECO:0007669"/>
    <property type="project" value="UniProtKB-EC"/>
</dbReference>
<keyword evidence="10" id="KW-0133">Cell shape</keyword>
<evidence type="ECO:0000313" key="20">
    <source>
        <dbReference type="EMBL" id="KGX84738.1"/>
    </source>
</evidence>
<proteinExistence type="inferred from homology"/>
<dbReference type="InterPro" id="IPR050396">
    <property type="entry name" value="Glycosyltr_51/Transpeptidase"/>
</dbReference>
<dbReference type="GO" id="GO:0009252">
    <property type="term" value="P:peptidoglycan biosynthetic process"/>
    <property type="evidence" value="ECO:0007669"/>
    <property type="project" value="UniProtKB-KW"/>
</dbReference>
<keyword evidence="5" id="KW-0645">Protease</keyword>
<keyword evidence="6" id="KW-0328">Glycosyltransferase</keyword>
<dbReference type="GO" id="GO:0006508">
    <property type="term" value="P:proteolysis"/>
    <property type="evidence" value="ECO:0007669"/>
    <property type="project" value="UniProtKB-KW"/>
</dbReference>
<evidence type="ECO:0000259" key="19">
    <source>
        <dbReference type="Pfam" id="PF00912"/>
    </source>
</evidence>
<comment type="caution">
    <text evidence="20">The sequence shown here is derived from an EMBL/GenBank/DDBJ whole genome shotgun (WGS) entry which is preliminary data.</text>
</comment>
<dbReference type="GO" id="GO:0030288">
    <property type="term" value="C:outer membrane-bounded periplasmic space"/>
    <property type="evidence" value="ECO:0007669"/>
    <property type="project" value="TreeGrafter"/>
</dbReference>
<keyword evidence="8" id="KW-0812">Transmembrane</keyword>
<dbReference type="InterPro" id="IPR001264">
    <property type="entry name" value="Glyco_trans_51"/>
</dbReference>
<evidence type="ECO:0000256" key="5">
    <source>
        <dbReference type="ARBA" id="ARBA00022670"/>
    </source>
</evidence>
<dbReference type="Pfam" id="PF00912">
    <property type="entry name" value="Transgly"/>
    <property type="match status" value="1"/>
</dbReference>
<keyword evidence="15" id="KW-0961">Cell wall biogenesis/degradation</keyword>
<keyword evidence="12" id="KW-1133">Transmembrane helix</keyword>
<keyword evidence="13" id="KW-0472">Membrane</keyword>
<protein>
    <submittedName>
        <fullName evidence="20">Uncharacterized protein</fullName>
    </submittedName>
</protein>
<dbReference type="AlphaFoldDB" id="A0A0A5G0U5"/>